<dbReference type="Gene3D" id="3.80.10.10">
    <property type="entry name" value="Ribonuclease Inhibitor"/>
    <property type="match status" value="1"/>
</dbReference>
<dbReference type="InterPro" id="IPR003591">
    <property type="entry name" value="Leu-rich_rpt_typical-subtyp"/>
</dbReference>
<evidence type="ECO:0000256" key="3">
    <source>
        <dbReference type="ARBA" id="ARBA00022737"/>
    </source>
</evidence>
<dbReference type="SMART" id="SM00364">
    <property type="entry name" value="LRR_BAC"/>
    <property type="match status" value="2"/>
</dbReference>
<dbReference type="PRINTS" id="PR00019">
    <property type="entry name" value="LEURICHRPT"/>
</dbReference>
<gene>
    <name evidence="4" type="ORF">HaLaN_18103</name>
</gene>
<sequence length="66" mass="6955">QCRLQRLPAHALATLTQLTALDVSGNRLAALPSSFGHALHRLRALDLSHNQLATLPASASALSCLT</sequence>
<evidence type="ECO:0000256" key="2">
    <source>
        <dbReference type="ARBA" id="ARBA00022614"/>
    </source>
</evidence>
<accession>A0A699ZR60</accession>
<evidence type="ECO:0000313" key="5">
    <source>
        <dbReference type="Proteomes" id="UP000485058"/>
    </source>
</evidence>
<comment type="subcellular location">
    <subcellularLocation>
        <location evidence="1">Cytoplasm</location>
        <location evidence="1">Cytoskeleton</location>
        <location evidence="1">Cilium axoneme</location>
    </subcellularLocation>
</comment>
<dbReference type="InterPro" id="IPR032675">
    <property type="entry name" value="LRR_dom_sf"/>
</dbReference>
<name>A0A699ZR60_HAELA</name>
<dbReference type="AlphaFoldDB" id="A0A699ZR60"/>
<dbReference type="SUPFAM" id="SSF52058">
    <property type="entry name" value="L domain-like"/>
    <property type="match status" value="1"/>
</dbReference>
<dbReference type="PANTHER" id="PTHR48051">
    <property type="match status" value="1"/>
</dbReference>
<dbReference type="Proteomes" id="UP000485058">
    <property type="component" value="Unassembled WGS sequence"/>
</dbReference>
<dbReference type="SMART" id="SM00369">
    <property type="entry name" value="LRR_TYP"/>
    <property type="match status" value="2"/>
</dbReference>
<evidence type="ECO:0000256" key="1">
    <source>
        <dbReference type="ARBA" id="ARBA00004430"/>
    </source>
</evidence>
<evidence type="ECO:0000313" key="4">
    <source>
        <dbReference type="EMBL" id="GFH20898.1"/>
    </source>
</evidence>
<feature type="non-terminal residue" evidence="4">
    <location>
        <position position="66"/>
    </location>
</feature>
<dbReference type="InterPro" id="IPR001611">
    <property type="entry name" value="Leu-rich_rpt"/>
</dbReference>
<organism evidence="4 5">
    <name type="scientific">Haematococcus lacustris</name>
    <name type="common">Green alga</name>
    <name type="synonym">Haematococcus pluvialis</name>
    <dbReference type="NCBI Taxonomy" id="44745"/>
    <lineage>
        <taxon>Eukaryota</taxon>
        <taxon>Viridiplantae</taxon>
        <taxon>Chlorophyta</taxon>
        <taxon>core chlorophytes</taxon>
        <taxon>Chlorophyceae</taxon>
        <taxon>CS clade</taxon>
        <taxon>Chlamydomonadales</taxon>
        <taxon>Haematococcaceae</taxon>
        <taxon>Haematococcus</taxon>
    </lineage>
</organism>
<dbReference type="EMBL" id="BLLF01001720">
    <property type="protein sequence ID" value="GFH20898.1"/>
    <property type="molecule type" value="Genomic_DNA"/>
</dbReference>
<dbReference type="InterPro" id="IPR050216">
    <property type="entry name" value="LRR_domain-containing"/>
</dbReference>
<dbReference type="GO" id="GO:0005930">
    <property type="term" value="C:axoneme"/>
    <property type="evidence" value="ECO:0007669"/>
    <property type="project" value="UniProtKB-SubCell"/>
</dbReference>
<dbReference type="PANTHER" id="PTHR48051:SF1">
    <property type="entry name" value="RAS SUPPRESSOR PROTEIN 1"/>
    <property type="match status" value="1"/>
</dbReference>
<keyword evidence="5" id="KW-1185">Reference proteome</keyword>
<keyword evidence="2" id="KW-0433">Leucine-rich repeat</keyword>
<reference evidence="4 5" key="1">
    <citation type="submission" date="2020-02" db="EMBL/GenBank/DDBJ databases">
        <title>Draft genome sequence of Haematococcus lacustris strain NIES-144.</title>
        <authorList>
            <person name="Morimoto D."/>
            <person name="Nakagawa S."/>
            <person name="Yoshida T."/>
            <person name="Sawayama S."/>
        </authorList>
    </citation>
    <scope>NUCLEOTIDE SEQUENCE [LARGE SCALE GENOMIC DNA]</scope>
    <source>
        <strain evidence="4 5">NIES-144</strain>
    </source>
</reference>
<comment type="caution">
    <text evidence="4">The sequence shown here is derived from an EMBL/GenBank/DDBJ whole genome shotgun (WGS) entry which is preliminary data.</text>
</comment>
<keyword evidence="3" id="KW-0677">Repeat</keyword>
<proteinExistence type="predicted"/>
<dbReference type="PROSITE" id="PS51450">
    <property type="entry name" value="LRR"/>
    <property type="match status" value="1"/>
</dbReference>
<dbReference type="Pfam" id="PF13855">
    <property type="entry name" value="LRR_8"/>
    <property type="match status" value="1"/>
</dbReference>
<protein>
    <submittedName>
        <fullName evidence="4">Uncharacterized protein</fullName>
    </submittedName>
</protein>
<feature type="non-terminal residue" evidence="4">
    <location>
        <position position="1"/>
    </location>
</feature>